<reference evidence="5" key="1">
    <citation type="submission" date="2019-06" db="EMBL/GenBank/DDBJ databases">
        <title>Alistipes onderdonkii subsp. vulgaris subsp. nov., Alistipes dispar sp. nov. and Alistipes communis sp. nov., isolated from human faeces, and creation of Alistipes onderdonkii subsp. onderdonkii subsp. nov.</title>
        <authorList>
            <person name="Sakamoto M."/>
            <person name="Ikeyama N."/>
            <person name="Ogata Y."/>
            <person name="Suda W."/>
            <person name="Iino T."/>
            <person name="Hattori M."/>
            <person name="Ohkuma M."/>
        </authorList>
    </citation>
    <scope>NUCLEOTIDE SEQUENCE [LARGE SCALE GENOMIC DNA]</scope>
    <source>
        <strain evidence="5">5CBH24</strain>
    </source>
</reference>
<evidence type="ECO:0000256" key="3">
    <source>
        <dbReference type="PIRSR" id="PIRSR001359-3"/>
    </source>
</evidence>
<name>A0A4Y1WV24_9BACT</name>
<dbReference type="SUPFAM" id="SSF51569">
    <property type="entry name" value="Aldolase"/>
    <property type="match status" value="1"/>
</dbReference>
<dbReference type="GeneID" id="78342324"/>
<dbReference type="CDD" id="cd00947">
    <property type="entry name" value="TBP_aldolase_IIB"/>
    <property type="match status" value="1"/>
</dbReference>
<gene>
    <name evidence="4" type="ORF">A5CBH24_16070</name>
</gene>
<evidence type="ECO:0000313" key="5">
    <source>
        <dbReference type="Proteomes" id="UP000318946"/>
    </source>
</evidence>
<dbReference type="Proteomes" id="UP000318946">
    <property type="component" value="Chromosome"/>
</dbReference>
<evidence type="ECO:0000256" key="1">
    <source>
        <dbReference type="PIRSR" id="PIRSR001359-1"/>
    </source>
</evidence>
<evidence type="ECO:0000313" key="4">
    <source>
        <dbReference type="EMBL" id="BBL04294.1"/>
    </source>
</evidence>
<dbReference type="OrthoDB" id="9803995at2"/>
<dbReference type="Gene3D" id="3.20.20.70">
    <property type="entry name" value="Aldolase class I"/>
    <property type="match status" value="1"/>
</dbReference>
<feature type="binding site" evidence="3">
    <location>
        <position position="101"/>
    </location>
    <ligand>
        <name>Zn(2+)</name>
        <dbReference type="ChEBI" id="CHEBI:29105"/>
        <label>2</label>
    </ligand>
</feature>
<sequence length="275" mass="29988">MNVKELLKKCQRDRTAVLATNFYNFETLTAVMQAAQRMQAPVLLQLTRSSINYMGLEQAVGMGRRAIADYGVEGWIHLDHGGSVELVERCLDAGFDSVMIDASERPFDENVSTTRRVVELARPYGVNVEAELGYVAKLGQAQGGGFTTPEEAARFVEATGVDALAVAIGSAHGFYKQAPRLDIERLAQIHAATDAALVLHGSSGIPHDMVREAIANGIVKVNLATEIKDNFMRALKGVLLESEEIDLRKVFPKAVAPVVELLCEKYRMVGSSKVK</sequence>
<dbReference type="NCBIfam" id="TIGR00167">
    <property type="entry name" value="cbbA"/>
    <property type="match status" value="1"/>
</dbReference>
<proteinExistence type="predicted"/>
<keyword evidence="5" id="KW-1185">Reference proteome</keyword>
<dbReference type="InterPro" id="IPR000771">
    <property type="entry name" value="FBA_II"/>
</dbReference>
<dbReference type="EMBL" id="AP019735">
    <property type="protein sequence ID" value="BBL04294.1"/>
    <property type="molecule type" value="Genomic_DNA"/>
</dbReference>
<feature type="binding site" evidence="3">
    <location>
        <position position="80"/>
    </location>
    <ligand>
        <name>Zn(2+)</name>
        <dbReference type="ChEBI" id="CHEBI:29105"/>
        <label>1</label>
        <note>catalytic</note>
    </ligand>
</feature>
<dbReference type="KEGG" id="acou:A5CBH24_16070"/>
<comment type="cofactor">
    <cofactor evidence="3">
        <name>Zn(2+)</name>
        <dbReference type="ChEBI" id="CHEBI:29105"/>
    </cofactor>
    <text evidence="3">Binds 2 Zn(2+) ions per subunit. One is catalytic and the other provides a structural contribution.</text>
</comment>
<organism evidence="4 5">
    <name type="scientific">Alistipes communis</name>
    <dbReference type="NCBI Taxonomy" id="2585118"/>
    <lineage>
        <taxon>Bacteria</taxon>
        <taxon>Pseudomonadati</taxon>
        <taxon>Bacteroidota</taxon>
        <taxon>Bacteroidia</taxon>
        <taxon>Bacteroidales</taxon>
        <taxon>Rikenellaceae</taxon>
        <taxon>Alistipes</taxon>
    </lineage>
</organism>
<dbReference type="GO" id="GO:0005975">
    <property type="term" value="P:carbohydrate metabolic process"/>
    <property type="evidence" value="ECO:0007669"/>
    <property type="project" value="InterPro"/>
</dbReference>
<accession>A0A4Y1WV24</accession>
<feature type="binding site" evidence="3">
    <location>
        <position position="131"/>
    </location>
    <ligand>
        <name>Zn(2+)</name>
        <dbReference type="ChEBI" id="CHEBI:29105"/>
        <label>2</label>
    </ligand>
</feature>
<dbReference type="InterPro" id="IPR013785">
    <property type="entry name" value="Aldolase_TIM"/>
</dbReference>
<feature type="active site" description="Proton donor" evidence="1">
    <location>
        <position position="79"/>
    </location>
</feature>
<dbReference type="AlphaFoldDB" id="A0A4Y1WV24"/>
<dbReference type="InterPro" id="IPR050246">
    <property type="entry name" value="Class_II_FBP_aldolase"/>
</dbReference>
<dbReference type="Pfam" id="PF01116">
    <property type="entry name" value="F_bP_aldolase"/>
    <property type="match status" value="1"/>
</dbReference>
<feature type="binding site" evidence="3">
    <location>
        <position position="172"/>
    </location>
    <ligand>
        <name>Zn(2+)</name>
        <dbReference type="ChEBI" id="CHEBI:29105"/>
        <label>1</label>
        <note>catalytic</note>
    </ligand>
</feature>
<protein>
    <submittedName>
        <fullName evidence="4">Fructose-bisphosphate aldolase</fullName>
    </submittedName>
</protein>
<dbReference type="GO" id="GO:0008270">
    <property type="term" value="F:zinc ion binding"/>
    <property type="evidence" value="ECO:0007669"/>
    <property type="project" value="InterPro"/>
</dbReference>
<keyword evidence="3" id="KW-0479">Metal-binding</keyword>
<feature type="binding site" evidence="2">
    <location>
        <position position="173"/>
    </location>
    <ligand>
        <name>dihydroxyacetone phosphate</name>
        <dbReference type="ChEBI" id="CHEBI:57642"/>
    </ligand>
</feature>
<dbReference type="PIRSF" id="PIRSF001359">
    <property type="entry name" value="F_bP_aldolase_II"/>
    <property type="match status" value="1"/>
</dbReference>
<dbReference type="PANTHER" id="PTHR30304:SF0">
    <property type="entry name" value="D-TAGATOSE-1,6-BISPHOSPHATE ALDOLASE SUBUNIT GATY-RELATED"/>
    <property type="match status" value="1"/>
</dbReference>
<feature type="binding site" evidence="2">
    <location>
        <begin position="201"/>
        <end position="203"/>
    </location>
    <ligand>
        <name>dihydroxyacetone phosphate</name>
        <dbReference type="ChEBI" id="CHEBI:57642"/>
    </ligand>
</feature>
<feature type="binding site" evidence="3">
    <location>
        <position position="200"/>
    </location>
    <ligand>
        <name>Zn(2+)</name>
        <dbReference type="ChEBI" id="CHEBI:29105"/>
        <label>1</label>
        <note>catalytic</note>
    </ligand>
</feature>
<feature type="binding site" evidence="2">
    <location>
        <begin position="222"/>
        <end position="225"/>
    </location>
    <ligand>
        <name>dihydroxyacetone phosphate</name>
        <dbReference type="ChEBI" id="CHEBI:57642"/>
    </ligand>
</feature>
<keyword evidence="3" id="KW-0862">Zinc</keyword>
<dbReference type="PANTHER" id="PTHR30304">
    <property type="entry name" value="D-TAGATOSE-1,6-BISPHOSPHATE ALDOLASE"/>
    <property type="match status" value="1"/>
</dbReference>
<dbReference type="GO" id="GO:0016832">
    <property type="term" value="F:aldehyde-lyase activity"/>
    <property type="evidence" value="ECO:0007669"/>
    <property type="project" value="InterPro"/>
</dbReference>
<dbReference type="RefSeq" id="WP_141412788.1">
    <property type="nucleotide sequence ID" value="NZ_AP019735.1"/>
</dbReference>
<evidence type="ECO:0000256" key="2">
    <source>
        <dbReference type="PIRSR" id="PIRSR001359-2"/>
    </source>
</evidence>